<sequence length="109" mass="12306">MLVCSTLADLVYHFYIFHKQSTSKCSPSLFMCHKTEMLENSHHATISPNLPEQSHQISPPEQSHPNLPSAIDGDVYRHCHNCHRVSLFLKALIAMDATSVFELKFSLPA</sequence>
<proteinExistence type="predicted"/>
<gene>
    <name evidence="2" type="ORF">CEXT_625741</name>
</gene>
<reference evidence="2 3" key="1">
    <citation type="submission" date="2021-06" db="EMBL/GenBank/DDBJ databases">
        <title>Caerostris extrusa draft genome.</title>
        <authorList>
            <person name="Kono N."/>
            <person name="Arakawa K."/>
        </authorList>
    </citation>
    <scope>NUCLEOTIDE SEQUENCE [LARGE SCALE GENOMIC DNA]</scope>
</reference>
<evidence type="ECO:0000256" key="1">
    <source>
        <dbReference type="SAM" id="MobiDB-lite"/>
    </source>
</evidence>
<dbReference type="EMBL" id="BPLR01019536">
    <property type="protein sequence ID" value="GIX68961.1"/>
    <property type="molecule type" value="Genomic_DNA"/>
</dbReference>
<accession>A0AAV4MA58</accession>
<dbReference type="Proteomes" id="UP001054945">
    <property type="component" value="Unassembled WGS sequence"/>
</dbReference>
<protein>
    <submittedName>
        <fullName evidence="2">Uncharacterized protein</fullName>
    </submittedName>
</protein>
<keyword evidence="3" id="KW-1185">Reference proteome</keyword>
<name>A0AAV4MA58_CAEEX</name>
<evidence type="ECO:0000313" key="3">
    <source>
        <dbReference type="Proteomes" id="UP001054945"/>
    </source>
</evidence>
<dbReference type="AlphaFoldDB" id="A0AAV4MA58"/>
<comment type="caution">
    <text evidence="2">The sequence shown here is derived from an EMBL/GenBank/DDBJ whole genome shotgun (WGS) entry which is preliminary data.</text>
</comment>
<feature type="region of interest" description="Disordered" evidence="1">
    <location>
        <begin position="45"/>
        <end position="64"/>
    </location>
</feature>
<organism evidence="2 3">
    <name type="scientific">Caerostris extrusa</name>
    <name type="common">Bark spider</name>
    <name type="synonym">Caerostris bankana</name>
    <dbReference type="NCBI Taxonomy" id="172846"/>
    <lineage>
        <taxon>Eukaryota</taxon>
        <taxon>Metazoa</taxon>
        <taxon>Ecdysozoa</taxon>
        <taxon>Arthropoda</taxon>
        <taxon>Chelicerata</taxon>
        <taxon>Arachnida</taxon>
        <taxon>Araneae</taxon>
        <taxon>Araneomorphae</taxon>
        <taxon>Entelegynae</taxon>
        <taxon>Araneoidea</taxon>
        <taxon>Araneidae</taxon>
        <taxon>Caerostris</taxon>
    </lineage>
</organism>
<evidence type="ECO:0000313" key="2">
    <source>
        <dbReference type="EMBL" id="GIX68961.1"/>
    </source>
</evidence>